<keyword evidence="1" id="KW-0732">Signal</keyword>
<dbReference type="InterPro" id="IPR011089">
    <property type="entry name" value="GmrSD_C"/>
</dbReference>
<dbReference type="Proteomes" id="UP000325787">
    <property type="component" value="Chromosome"/>
</dbReference>
<dbReference type="Pfam" id="PF07510">
    <property type="entry name" value="GmrSD_C"/>
    <property type="match status" value="1"/>
</dbReference>
<proteinExistence type="predicted"/>
<gene>
    <name evidence="3" type="ORF">EKG83_26250</name>
</gene>
<accession>A0A5Q0H2V0</accession>
<dbReference type="PANTHER" id="PTHR24094:SF15">
    <property type="entry name" value="AMP-DEPENDENT SYNTHETASE_LIGASE DOMAIN-CONTAINING PROTEIN-RELATED"/>
    <property type="match status" value="1"/>
</dbReference>
<name>A0A5Q0H2V0_SACSY</name>
<keyword evidence="3" id="KW-0378">Hydrolase</keyword>
<dbReference type="PANTHER" id="PTHR24094">
    <property type="entry name" value="SECRETED PROTEIN"/>
    <property type="match status" value="1"/>
</dbReference>
<dbReference type="OrthoDB" id="5196645at2"/>
<reference evidence="4" key="1">
    <citation type="journal article" date="2021" name="Curr. Microbiol.">
        <title>Complete genome of nocamycin-producing strain Saccharothrix syringae NRRL B-16468 reveals the biosynthetic potential for secondary metabolites.</title>
        <authorList>
            <person name="Mo X."/>
            <person name="Yang S."/>
        </authorList>
    </citation>
    <scope>NUCLEOTIDE SEQUENCE [LARGE SCALE GENOMIC DNA]</scope>
    <source>
        <strain evidence="4">ATCC 51364 / DSM 43886 / JCM 6844 / KCTC 9398 / NBRC 14523 / NRRL B-16468 / INA 2240</strain>
    </source>
</reference>
<evidence type="ECO:0000313" key="3">
    <source>
        <dbReference type="EMBL" id="QFZ20449.1"/>
    </source>
</evidence>
<evidence type="ECO:0000256" key="1">
    <source>
        <dbReference type="SAM" id="SignalP"/>
    </source>
</evidence>
<keyword evidence="3" id="KW-0255">Endonuclease</keyword>
<keyword evidence="3" id="KW-0540">Nuclease</keyword>
<organism evidence="3 4">
    <name type="scientific">Saccharothrix syringae</name>
    <name type="common">Nocardiopsis syringae</name>
    <dbReference type="NCBI Taxonomy" id="103733"/>
    <lineage>
        <taxon>Bacteria</taxon>
        <taxon>Bacillati</taxon>
        <taxon>Actinomycetota</taxon>
        <taxon>Actinomycetes</taxon>
        <taxon>Pseudonocardiales</taxon>
        <taxon>Pseudonocardiaceae</taxon>
        <taxon>Saccharothrix</taxon>
    </lineage>
</organism>
<feature type="signal peptide" evidence="1">
    <location>
        <begin position="1"/>
        <end position="29"/>
    </location>
</feature>
<evidence type="ECO:0000313" key="4">
    <source>
        <dbReference type="Proteomes" id="UP000325787"/>
    </source>
</evidence>
<dbReference type="KEGG" id="ssyi:EKG83_26250"/>
<dbReference type="AlphaFoldDB" id="A0A5Q0H2V0"/>
<dbReference type="GO" id="GO:0004519">
    <property type="term" value="F:endonuclease activity"/>
    <property type="evidence" value="ECO:0007669"/>
    <property type="project" value="UniProtKB-KW"/>
</dbReference>
<feature type="chain" id="PRO_5025036226" evidence="1">
    <location>
        <begin position="30"/>
        <end position="222"/>
    </location>
</feature>
<feature type="domain" description="GmrSD restriction endonucleases C-terminal" evidence="2">
    <location>
        <begin position="98"/>
        <end position="207"/>
    </location>
</feature>
<dbReference type="EMBL" id="CP034550">
    <property type="protein sequence ID" value="QFZ20449.1"/>
    <property type="molecule type" value="Genomic_DNA"/>
</dbReference>
<keyword evidence="4" id="KW-1185">Reference proteome</keyword>
<evidence type="ECO:0000259" key="2">
    <source>
        <dbReference type="Pfam" id="PF07510"/>
    </source>
</evidence>
<protein>
    <submittedName>
        <fullName evidence="3">HNH endonuclease</fullName>
    </submittedName>
</protein>
<dbReference type="RefSeq" id="WP_033434919.1">
    <property type="nucleotide sequence ID" value="NZ_CP034550.1"/>
</dbReference>
<sequence>MRSWKRATAVAAAACAALVALVAPGVAHAQSGQRAEVPLRVAVAVLPVADERREGYDRGLFRHWIDADRDGCSTRAEVLLEEAVQAPEVVDRCTLIGGSWYSYYDDVTVTEARALDIDHMVPLAESWDSGAWNWTPERRRAYANDLDEPVALVAVTARSNRSKADQDPTTWLPPHRPAVCRYLVAWVTVKIRWTLAVDPAEHDVLTELAAGCPDEPISVEPA</sequence>